<keyword evidence="4" id="KW-1185">Reference proteome</keyword>
<feature type="signal peptide" evidence="2">
    <location>
        <begin position="1"/>
        <end position="20"/>
    </location>
</feature>
<dbReference type="EMBL" id="FNFO01000008">
    <property type="protein sequence ID" value="SDL76249.1"/>
    <property type="molecule type" value="Genomic_DNA"/>
</dbReference>
<evidence type="ECO:0000256" key="2">
    <source>
        <dbReference type="SAM" id="SignalP"/>
    </source>
</evidence>
<dbReference type="RefSeq" id="WP_143017368.1">
    <property type="nucleotide sequence ID" value="NZ_FNFO01000008.1"/>
</dbReference>
<gene>
    <name evidence="3" type="ORF">SAMN05421823_10851</name>
</gene>
<organism evidence="3 4">
    <name type="scientific">Catalinimonas alkaloidigena</name>
    <dbReference type="NCBI Taxonomy" id="1075417"/>
    <lineage>
        <taxon>Bacteria</taxon>
        <taxon>Pseudomonadati</taxon>
        <taxon>Bacteroidota</taxon>
        <taxon>Cytophagia</taxon>
        <taxon>Cytophagales</taxon>
        <taxon>Catalimonadaceae</taxon>
        <taxon>Catalinimonas</taxon>
    </lineage>
</organism>
<feature type="region of interest" description="Disordered" evidence="1">
    <location>
        <begin position="136"/>
        <end position="162"/>
    </location>
</feature>
<accession>A0A1G9MPU9</accession>
<feature type="chain" id="PRO_5011707400" description="Por secretion system C-terminal sorting domain-containing protein" evidence="2">
    <location>
        <begin position="21"/>
        <end position="162"/>
    </location>
</feature>
<evidence type="ECO:0008006" key="5">
    <source>
        <dbReference type="Google" id="ProtNLM"/>
    </source>
</evidence>
<dbReference type="OrthoDB" id="978867at2"/>
<reference evidence="3 4" key="1">
    <citation type="submission" date="2016-10" db="EMBL/GenBank/DDBJ databases">
        <authorList>
            <person name="de Groot N.N."/>
        </authorList>
    </citation>
    <scope>NUCLEOTIDE SEQUENCE [LARGE SCALE GENOMIC DNA]</scope>
    <source>
        <strain evidence="3 4">DSM 25186</strain>
    </source>
</reference>
<keyword evidence="2" id="KW-0732">Signal</keyword>
<dbReference type="Proteomes" id="UP000198510">
    <property type="component" value="Unassembled WGS sequence"/>
</dbReference>
<dbReference type="AlphaFoldDB" id="A0A1G9MPU9"/>
<evidence type="ECO:0000313" key="4">
    <source>
        <dbReference type="Proteomes" id="UP000198510"/>
    </source>
</evidence>
<evidence type="ECO:0000256" key="1">
    <source>
        <dbReference type="SAM" id="MobiDB-lite"/>
    </source>
</evidence>
<proteinExistence type="predicted"/>
<evidence type="ECO:0000313" key="3">
    <source>
        <dbReference type="EMBL" id="SDL76249.1"/>
    </source>
</evidence>
<protein>
    <recommendedName>
        <fullName evidence="5">Por secretion system C-terminal sorting domain-containing protein</fullName>
    </recommendedName>
</protein>
<name>A0A1G9MPU9_9BACT</name>
<sequence>MKTLTTLLVTGLLTVAGVRAQDALPAQHQDDIVIALSVDDASVYRLYYPISDGDKAKVKVSVYNEEGGHLYTDRIHSQRTFVRRYNLSQLPSGEYTFKIKNKEETREVVVFHHEQDPNAQLALDYELPAGEQVIVKSKRKAKRQPEKPQTPATQQSLMYDND</sequence>
<feature type="compositionally biased region" description="Polar residues" evidence="1">
    <location>
        <begin position="150"/>
        <end position="162"/>
    </location>
</feature>